<feature type="domain" description="Peptidase S9A N-terminal" evidence="8">
    <location>
        <begin position="26"/>
        <end position="427"/>
    </location>
</feature>
<evidence type="ECO:0000256" key="6">
    <source>
        <dbReference type="ARBA" id="ARBA00022825"/>
    </source>
</evidence>
<dbReference type="PROSITE" id="PS51257">
    <property type="entry name" value="PROKAR_LIPOPROTEIN"/>
    <property type="match status" value="1"/>
</dbReference>
<keyword evidence="6" id="KW-0720">Serine protease</keyword>
<dbReference type="SUPFAM" id="SSF53474">
    <property type="entry name" value="alpha/beta-Hydrolases"/>
    <property type="match status" value="1"/>
</dbReference>
<keyword evidence="5 9" id="KW-0378">Hydrolase</keyword>
<feature type="domain" description="Peptidase S9 prolyl oligopeptidase catalytic" evidence="7">
    <location>
        <begin position="485"/>
        <end position="698"/>
    </location>
</feature>
<comment type="similarity">
    <text evidence="2">Belongs to the peptidase S9A family.</text>
</comment>
<evidence type="ECO:0000259" key="7">
    <source>
        <dbReference type="Pfam" id="PF00326"/>
    </source>
</evidence>
<sequence>MRKYLILIIVISFSCPILAQNKFNYPDTKKIDLVEDYHGVQVADPYRWLEDNNSEETAIWVEAQNQFTENYLSQISIREDIKNRLTELWNYEKYSAPKKVGDFYIFSKNDGLQEQSVIYIQESLDGEPEVFLDPNLLSDDGSVSLAGLYFSNDNKYAAYAISRGGSDWREIFVMNVDDKSLLEDHINWAKFTSIAWFNDGFFYSRYDEPEEDQKLKAQNEFQKLYYHKIGTAQTDDVLVLENRENPKRGFMASVTDDEKYLIINAWEGSAKSNLLFYKDLVNDSQIISIVDTLESEYNFVANIDDKFLIHTNNNAPNYRLILIDLEDFSRENWKDIIPGTQDVLSGVSFVGGKLIATYMKDANNVVKVFSSEGEYFYDVELTSVGSVYGFGGKQTDNEVFYTFTSFTYPPTIYRYNVETNESELFRKSNIKFDMEDFETKQVFYESKDGTKIPLFITHKKGLELNGENPTLLYAYGGFNVSQRPSFRLTALPLLENGGVYALACLRGGGEYGKEWHEAGMLEKKQNVYDDYIAAAEYLIENNYTNPNKLAIQGGSNGGLLVGAVINQRPELFKVAFPMVGVMDMLRFHKFTIGWAWVPEYGSSDDPEQFKFLYEYSPLHNVKSGLNYPATMITTADHDDRVFPAHSFKYAAEMQAKSTSENPILIRIETKVGHGAGTSTSKAIELYTDILSFMFYNLGLTGN</sequence>
<gene>
    <name evidence="9" type="ORF">ASZ90_004902</name>
</gene>
<dbReference type="FunFam" id="3.40.50.1820:FF:000005">
    <property type="entry name" value="Prolyl endopeptidase"/>
    <property type="match status" value="1"/>
</dbReference>
<evidence type="ECO:0000256" key="4">
    <source>
        <dbReference type="ARBA" id="ARBA00022670"/>
    </source>
</evidence>
<dbReference type="Gene3D" id="3.40.50.1820">
    <property type="entry name" value="alpha/beta hydrolase"/>
    <property type="match status" value="1"/>
</dbReference>
<dbReference type="InterPro" id="IPR051167">
    <property type="entry name" value="Prolyl_oligopep/macrocyclase"/>
</dbReference>
<name>A0A0W8FWQ2_9ZZZZ</name>
<comment type="caution">
    <text evidence="9">The sequence shown here is derived from an EMBL/GenBank/DDBJ whole genome shotgun (WGS) entry which is preliminary data.</text>
</comment>
<organism evidence="9">
    <name type="scientific">hydrocarbon metagenome</name>
    <dbReference type="NCBI Taxonomy" id="938273"/>
    <lineage>
        <taxon>unclassified sequences</taxon>
        <taxon>metagenomes</taxon>
        <taxon>ecological metagenomes</taxon>
    </lineage>
</organism>
<dbReference type="EMBL" id="LNQE01000728">
    <property type="protein sequence ID" value="KUG25274.1"/>
    <property type="molecule type" value="Genomic_DNA"/>
</dbReference>
<evidence type="ECO:0000256" key="2">
    <source>
        <dbReference type="ARBA" id="ARBA00005228"/>
    </source>
</evidence>
<dbReference type="PROSITE" id="PS00708">
    <property type="entry name" value="PRO_ENDOPEP_SER"/>
    <property type="match status" value="1"/>
</dbReference>
<dbReference type="SUPFAM" id="SSF50993">
    <property type="entry name" value="Peptidase/esterase 'gauge' domain"/>
    <property type="match status" value="1"/>
</dbReference>
<dbReference type="PANTHER" id="PTHR42881:SF2">
    <property type="entry name" value="PROLYL ENDOPEPTIDASE"/>
    <property type="match status" value="1"/>
</dbReference>
<dbReference type="InterPro" id="IPR002471">
    <property type="entry name" value="Pept_S9_AS"/>
</dbReference>
<evidence type="ECO:0000256" key="3">
    <source>
        <dbReference type="ARBA" id="ARBA00011897"/>
    </source>
</evidence>
<comment type="catalytic activity">
    <reaction evidence="1">
        <text>Hydrolysis of Pro-|-Xaa &gt;&gt; Ala-|-Xaa in oligopeptides.</text>
        <dbReference type="EC" id="3.4.21.26"/>
    </reaction>
</comment>
<dbReference type="PANTHER" id="PTHR42881">
    <property type="entry name" value="PROLYL ENDOPEPTIDASE"/>
    <property type="match status" value="1"/>
</dbReference>
<dbReference type="GO" id="GO:0006508">
    <property type="term" value="P:proteolysis"/>
    <property type="evidence" value="ECO:0007669"/>
    <property type="project" value="UniProtKB-KW"/>
</dbReference>
<dbReference type="InterPro" id="IPR002470">
    <property type="entry name" value="Peptidase_S9A"/>
</dbReference>
<dbReference type="Pfam" id="PF00326">
    <property type="entry name" value="Peptidase_S9"/>
    <property type="match status" value="1"/>
</dbReference>
<dbReference type="InterPro" id="IPR029058">
    <property type="entry name" value="AB_hydrolase_fold"/>
</dbReference>
<evidence type="ECO:0000256" key="5">
    <source>
        <dbReference type="ARBA" id="ARBA00022801"/>
    </source>
</evidence>
<dbReference type="InterPro" id="IPR001375">
    <property type="entry name" value="Peptidase_S9_cat"/>
</dbReference>
<dbReference type="GO" id="GO:0070012">
    <property type="term" value="F:oligopeptidase activity"/>
    <property type="evidence" value="ECO:0007669"/>
    <property type="project" value="TreeGrafter"/>
</dbReference>
<evidence type="ECO:0000313" key="9">
    <source>
        <dbReference type="EMBL" id="KUG25274.1"/>
    </source>
</evidence>
<protein>
    <recommendedName>
        <fullName evidence="3">prolyl oligopeptidase</fullName>
        <ecNumber evidence="3">3.4.21.26</ecNumber>
    </recommendedName>
</protein>
<evidence type="ECO:0000259" key="8">
    <source>
        <dbReference type="Pfam" id="PF02897"/>
    </source>
</evidence>
<dbReference type="InterPro" id="IPR023302">
    <property type="entry name" value="Pept_S9A_N"/>
</dbReference>
<accession>A0A0W8FWQ2</accession>
<dbReference type="Gene3D" id="2.130.10.120">
    <property type="entry name" value="Prolyl oligopeptidase, N-terminal domain"/>
    <property type="match status" value="1"/>
</dbReference>
<dbReference type="GO" id="GO:0005829">
    <property type="term" value="C:cytosol"/>
    <property type="evidence" value="ECO:0007669"/>
    <property type="project" value="TreeGrafter"/>
</dbReference>
<dbReference type="Pfam" id="PF02897">
    <property type="entry name" value="Peptidase_S9_N"/>
    <property type="match status" value="1"/>
</dbReference>
<dbReference type="GO" id="GO:0004252">
    <property type="term" value="F:serine-type endopeptidase activity"/>
    <property type="evidence" value="ECO:0007669"/>
    <property type="project" value="UniProtKB-EC"/>
</dbReference>
<reference evidence="9" key="1">
    <citation type="journal article" date="2015" name="Proc. Natl. Acad. Sci. U.S.A.">
        <title>Networks of energetic and metabolic interactions define dynamics in microbial communities.</title>
        <authorList>
            <person name="Embree M."/>
            <person name="Liu J.K."/>
            <person name="Al-Bassam M.M."/>
            <person name="Zengler K."/>
        </authorList>
    </citation>
    <scope>NUCLEOTIDE SEQUENCE</scope>
</reference>
<dbReference type="EC" id="3.4.21.26" evidence="3"/>
<dbReference type="FunFam" id="2.130.10.120:FF:000001">
    <property type="entry name" value="Prolyl endopeptidase"/>
    <property type="match status" value="1"/>
</dbReference>
<proteinExistence type="inferred from homology"/>
<dbReference type="AlphaFoldDB" id="A0A0W8FWQ2"/>
<evidence type="ECO:0000256" key="1">
    <source>
        <dbReference type="ARBA" id="ARBA00001070"/>
    </source>
</evidence>
<dbReference type="PRINTS" id="PR00862">
    <property type="entry name" value="PROLIGOPTASE"/>
</dbReference>
<keyword evidence="4" id="KW-0645">Protease</keyword>